<organism evidence="1 2">
    <name type="scientific">Trifolium medium</name>
    <dbReference type="NCBI Taxonomy" id="97028"/>
    <lineage>
        <taxon>Eukaryota</taxon>
        <taxon>Viridiplantae</taxon>
        <taxon>Streptophyta</taxon>
        <taxon>Embryophyta</taxon>
        <taxon>Tracheophyta</taxon>
        <taxon>Spermatophyta</taxon>
        <taxon>Magnoliopsida</taxon>
        <taxon>eudicotyledons</taxon>
        <taxon>Gunneridae</taxon>
        <taxon>Pentapetalae</taxon>
        <taxon>rosids</taxon>
        <taxon>fabids</taxon>
        <taxon>Fabales</taxon>
        <taxon>Fabaceae</taxon>
        <taxon>Papilionoideae</taxon>
        <taxon>50 kb inversion clade</taxon>
        <taxon>NPAAA clade</taxon>
        <taxon>Hologalegina</taxon>
        <taxon>IRL clade</taxon>
        <taxon>Trifolieae</taxon>
        <taxon>Trifolium</taxon>
    </lineage>
</organism>
<feature type="non-terminal residue" evidence="1">
    <location>
        <position position="1"/>
    </location>
</feature>
<dbReference type="EMBL" id="LXQA010849813">
    <property type="protein sequence ID" value="MCI73945.1"/>
    <property type="molecule type" value="Genomic_DNA"/>
</dbReference>
<protein>
    <submittedName>
        <fullName evidence="1">Uncharacterized protein</fullName>
    </submittedName>
</protein>
<keyword evidence="2" id="KW-1185">Reference proteome</keyword>
<evidence type="ECO:0000313" key="2">
    <source>
        <dbReference type="Proteomes" id="UP000265520"/>
    </source>
</evidence>
<accession>A0A392UQA2</accession>
<proteinExistence type="predicted"/>
<sequence>YQHLADEIQEDQNSLQWNWVC</sequence>
<name>A0A392UQA2_9FABA</name>
<comment type="caution">
    <text evidence="1">The sequence shown here is derived from an EMBL/GenBank/DDBJ whole genome shotgun (WGS) entry which is preliminary data.</text>
</comment>
<dbReference type="AlphaFoldDB" id="A0A392UQA2"/>
<dbReference type="Proteomes" id="UP000265520">
    <property type="component" value="Unassembled WGS sequence"/>
</dbReference>
<evidence type="ECO:0000313" key="1">
    <source>
        <dbReference type="EMBL" id="MCI73945.1"/>
    </source>
</evidence>
<reference evidence="1 2" key="1">
    <citation type="journal article" date="2018" name="Front. Plant Sci.">
        <title>Red Clover (Trifolium pratense) and Zigzag Clover (T. medium) - A Picture of Genomic Similarities and Differences.</title>
        <authorList>
            <person name="Dluhosova J."/>
            <person name="Istvanek J."/>
            <person name="Nedelnik J."/>
            <person name="Repkova J."/>
        </authorList>
    </citation>
    <scope>NUCLEOTIDE SEQUENCE [LARGE SCALE GENOMIC DNA]</scope>
    <source>
        <strain evidence="2">cv. 10/8</strain>
        <tissue evidence="1">Leaf</tissue>
    </source>
</reference>